<dbReference type="EMBL" id="BPLR01018808">
    <property type="protein sequence ID" value="GIZ02406.1"/>
    <property type="molecule type" value="Genomic_DNA"/>
</dbReference>
<keyword evidence="3" id="KW-1185">Reference proteome</keyword>
<accession>A0AAV4Y8Z4</accession>
<dbReference type="AlphaFoldDB" id="A0AAV4Y8Z4"/>
<evidence type="ECO:0000313" key="3">
    <source>
        <dbReference type="Proteomes" id="UP001054945"/>
    </source>
</evidence>
<organism evidence="2 3">
    <name type="scientific">Caerostris extrusa</name>
    <name type="common">Bark spider</name>
    <name type="synonym">Caerostris bankana</name>
    <dbReference type="NCBI Taxonomy" id="172846"/>
    <lineage>
        <taxon>Eukaryota</taxon>
        <taxon>Metazoa</taxon>
        <taxon>Ecdysozoa</taxon>
        <taxon>Arthropoda</taxon>
        <taxon>Chelicerata</taxon>
        <taxon>Arachnida</taxon>
        <taxon>Araneae</taxon>
        <taxon>Araneomorphae</taxon>
        <taxon>Entelegynae</taxon>
        <taxon>Araneoidea</taxon>
        <taxon>Araneidae</taxon>
        <taxon>Caerostris</taxon>
    </lineage>
</organism>
<gene>
    <name evidence="2" type="ORF">CEXT_673341</name>
</gene>
<comment type="caution">
    <text evidence="2">The sequence shown here is derived from an EMBL/GenBank/DDBJ whole genome shotgun (WGS) entry which is preliminary data.</text>
</comment>
<feature type="region of interest" description="Disordered" evidence="1">
    <location>
        <begin position="35"/>
        <end position="63"/>
    </location>
</feature>
<evidence type="ECO:0000256" key="1">
    <source>
        <dbReference type="SAM" id="MobiDB-lite"/>
    </source>
</evidence>
<sequence length="93" mass="10149">MSHFALSSLRGTLNSIFLAREDPTTRKCALSLTSKVPTSDVSPALSFSCPDGHQSPEPSDQGKRRLGALLLSLDTLQSEQIGRSCERGHLFEY</sequence>
<evidence type="ECO:0000313" key="2">
    <source>
        <dbReference type="EMBL" id="GIZ02406.1"/>
    </source>
</evidence>
<reference evidence="2 3" key="1">
    <citation type="submission" date="2021-06" db="EMBL/GenBank/DDBJ databases">
        <title>Caerostris extrusa draft genome.</title>
        <authorList>
            <person name="Kono N."/>
            <person name="Arakawa K."/>
        </authorList>
    </citation>
    <scope>NUCLEOTIDE SEQUENCE [LARGE SCALE GENOMIC DNA]</scope>
</reference>
<dbReference type="Proteomes" id="UP001054945">
    <property type="component" value="Unassembled WGS sequence"/>
</dbReference>
<protein>
    <submittedName>
        <fullName evidence="2">Uncharacterized protein</fullName>
    </submittedName>
</protein>
<name>A0AAV4Y8Z4_CAEEX</name>
<proteinExistence type="predicted"/>